<accession>A0ABC8T875</accession>
<gene>
    <name evidence="1" type="ORF">ILEXP_LOCUS33413</name>
</gene>
<evidence type="ECO:0000313" key="2">
    <source>
        <dbReference type="Proteomes" id="UP001642360"/>
    </source>
</evidence>
<comment type="caution">
    <text evidence="1">The sequence shown here is derived from an EMBL/GenBank/DDBJ whole genome shotgun (WGS) entry which is preliminary data.</text>
</comment>
<dbReference type="EMBL" id="CAUOFW020004170">
    <property type="protein sequence ID" value="CAK9164306.1"/>
    <property type="molecule type" value="Genomic_DNA"/>
</dbReference>
<dbReference type="Proteomes" id="UP001642360">
    <property type="component" value="Unassembled WGS sequence"/>
</dbReference>
<dbReference type="AlphaFoldDB" id="A0ABC8T875"/>
<sequence length="167" mass="17245">MGDTIASEGVMGDATASEGAMDHSHCRIGDDLDGFDNGFMGDLGTGSEATPSIAQAAPGKAMGIDNNKAFGALGYAGGNTENKERESGANVGDLGDAKGRLGMGDPLGFKVVSLLGFWEGPLLGLKAASKRALAIVVAFLGAWVPESKEQMLFTWVRCMALSLRSMD</sequence>
<name>A0ABC8T875_9AQUA</name>
<reference evidence="1 2" key="1">
    <citation type="submission" date="2024-02" db="EMBL/GenBank/DDBJ databases">
        <authorList>
            <person name="Vignale AGUSTIN F."/>
            <person name="Sosa J E."/>
            <person name="Modenutti C."/>
        </authorList>
    </citation>
    <scope>NUCLEOTIDE SEQUENCE [LARGE SCALE GENOMIC DNA]</scope>
</reference>
<proteinExistence type="predicted"/>
<evidence type="ECO:0000313" key="1">
    <source>
        <dbReference type="EMBL" id="CAK9164306.1"/>
    </source>
</evidence>
<protein>
    <submittedName>
        <fullName evidence="1">Uncharacterized protein</fullName>
    </submittedName>
</protein>
<keyword evidence="2" id="KW-1185">Reference proteome</keyword>
<organism evidence="1 2">
    <name type="scientific">Ilex paraguariensis</name>
    <name type="common">yerba mate</name>
    <dbReference type="NCBI Taxonomy" id="185542"/>
    <lineage>
        <taxon>Eukaryota</taxon>
        <taxon>Viridiplantae</taxon>
        <taxon>Streptophyta</taxon>
        <taxon>Embryophyta</taxon>
        <taxon>Tracheophyta</taxon>
        <taxon>Spermatophyta</taxon>
        <taxon>Magnoliopsida</taxon>
        <taxon>eudicotyledons</taxon>
        <taxon>Gunneridae</taxon>
        <taxon>Pentapetalae</taxon>
        <taxon>asterids</taxon>
        <taxon>campanulids</taxon>
        <taxon>Aquifoliales</taxon>
        <taxon>Aquifoliaceae</taxon>
        <taxon>Ilex</taxon>
    </lineage>
</organism>